<protein>
    <submittedName>
        <fullName evidence="1">Uncharacterized protein</fullName>
    </submittedName>
</protein>
<dbReference type="EMBL" id="SAXA01000004">
    <property type="protein sequence ID" value="RXQ95778.1"/>
    <property type="molecule type" value="Genomic_DNA"/>
</dbReference>
<dbReference type="OrthoDB" id="1123097at2"/>
<reference evidence="1 2" key="1">
    <citation type="submission" date="2019-01" db="EMBL/GenBank/DDBJ databases">
        <title>Ancylomarina salipaludis sp. nov., isolated from a salt marsh.</title>
        <authorList>
            <person name="Yoon J.-H."/>
        </authorList>
    </citation>
    <scope>NUCLEOTIDE SEQUENCE [LARGE SCALE GENOMIC DNA]</scope>
    <source>
        <strain evidence="1 2">SHSM-M15</strain>
    </source>
</reference>
<dbReference type="RefSeq" id="WP_129253671.1">
    <property type="nucleotide sequence ID" value="NZ_SAXA01000004.1"/>
</dbReference>
<evidence type="ECO:0000313" key="2">
    <source>
        <dbReference type="Proteomes" id="UP000289703"/>
    </source>
</evidence>
<evidence type="ECO:0000313" key="1">
    <source>
        <dbReference type="EMBL" id="RXQ95778.1"/>
    </source>
</evidence>
<sequence length="98" mass="11105">MKKFSIRLILIIVLIVGGPVIQKMLMVIQQKEHISIPISDTDQTSLDEDTEECESWAASPVLKPIRYFSSKISVTFQTSALFFSRLNIIVLPPPKFRA</sequence>
<accession>A0A4Q1JMH6</accession>
<comment type="caution">
    <text evidence="1">The sequence shown here is derived from an EMBL/GenBank/DDBJ whole genome shotgun (WGS) entry which is preliminary data.</text>
</comment>
<gene>
    <name evidence="1" type="ORF">EO244_05575</name>
</gene>
<organism evidence="1 2">
    <name type="scientific">Ancylomarina salipaludis</name>
    <dbReference type="NCBI Taxonomy" id="2501299"/>
    <lineage>
        <taxon>Bacteria</taxon>
        <taxon>Pseudomonadati</taxon>
        <taxon>Bacteroidota</taxon>
        <taxon>Bacteroidia</taxon>
        <taxon>Marinilabiliales</taxon>
        <taxon>Marinifilaceae</taxon>
        <taxon>Ancylomarina</taxon>
    </lineage>
</organism>
<dbReference type="Proteomes" id="UP000289703">
    <property type="component" value="Unassembled WGS sequence"/>
</dbReference>
<name>A0A4Q1JMH6_9BACT</name>
<proteinExistence type="predicted"/>
<dbReference type="AlphaFoldDB" id="A0A4Q1JMH6"/>
<keyword evidence="2" id="KW-1185">Reference proteome</keyword>